<dbReference type="SUPFAM" id="SSF56317">
    <property type="entry name" value="Carbon-nitrogen hydrolase"/>
    <property type="match status" value="1"/>
</dbReference>
<name>A0A939E2A5_9CORY</name>
<dbReference type="Pfam" id="PF00795">
    <property type="entry name" value="CN_hydrolase"/>
    <property type="match status" value="1"/>
</dbReference>
<evidence type="ECO:0000313" key="4">
    <source>
        <dbReference type="Proteomes" id="UP000664332"/>
    </source>
</evidence>
<sequence length="274" mass="28621">MKVSVEQFTSGPVVGDNLAVMVARIGEAAAAGADLVVFPEAAMKAFNSGRLDEVAEPLDGPFATALAAAAATHGVVVVAGMFTPADVVEREGKTIRRIHNTALVTGGGIHTGYNKIHCYDAFGFRESDTVKPGGSLVAVDVNGTRVGLAICYDLRFPEQFIAYAREEGVRVMVVPTSFSDGPGKLEQWRLITRARALDSTCWLVAAGQARPGGADKAGTDDGPTGLGFSAVIDPTGRPVAEAGYGPQRLIADIDDTVVDSVRRALPVLGADRQL</sequence>
<dbReference type="RefSeq" id="WP_207279662.1">
    <property type="nucleotide sequence ID" value="NZ_JAFLEQ010000017.1"/>
</dbReference>
<dbReference type="AlphaFoldDB" id="A0A939E2A5"/>
<organism evidence="3 4">
    <name type="scientific">Corynebacterium mendelii</name>
    <dbReference type="NCBI Taxonomy" id="2765362"/>
    <lineage>
        <taxon>Bacteria</taxon>
        <taxon>Bacillati</taxon>
        <taxon>Actinomycetota</taxon>
        <taxon>Actinomycetes</taxon>
        <taxon>Mycobacteriales</taxon>
        <taxon>Corynebacteriaceae</taxon>
        <taxon>Corynebacterium</taxon>
    </lineage>
</organism>
<dbReference type="PANTHER" id="PTHR23088">
    <property type="entry name" value="NITRILASE-RELATED"/>
    <property type="match status" value="1"/>
</dbReference>
<protein>
    <submittedName>
        <fullName evidence="3">Amidohydrolase</fullName>
    </submittedName>
</protein>
<dbReference type="PROSITE" id="PS50263">
    <property type="entry name" value="CN_HYDROLASE"/>
    <property type="match status" value="1"/>
</dbReference>
<dbReference type="InterPro" id="IPR003010">
    <property type="entry name" value="C-N_Hydrolase"/>
</dbReference>
<evidence type="ECO:0000259" key="2">
    <source>
        <dbReference type="PROSITE" id="PS50263"/>
    </source>
</evidence>
<evidence type="ECO:0000256" key="1">
    <source>
        <dbReference type="ARBA" id="ARBA00010613"/>
    </source>
</evidence>
<dbReference type="InterPro" id="IPR036526">
    <property type="entry name" value="C-N_Hydrolase_sf"/>
</dbReference>
<reference evidence="3" key="1">
    <citation type="submission" date="2021-03" db="EMBL/GenBank/DDBJ databases">
        <authorList>
            <person name="Sun Q."/>
        </authorList>
    </citation>
    <scope>NUCLEOTIDE SEQUENCE</scope>
    <source>
        <strain evidence="3">CCM 8862</strain>
    </source>
</reference>
<accession>A0A939E2A5</accession>
<dbReference type="EMBL" id="JAFLEQ010000017">
    <property type="protein sequence ID" value="MBN9645191.1"/>
    <property type="molecule type" value="Genomic_DNA"/>
</dbReference>
<dbReference type="Proteomes" id="UP000664332">
    <property type="component" value="Unassembled WGS sequence"/>
</dbReference>
<evidence type="ECO:0000313" key="3">
    <source>
        <dbReference type="EMBL" id="MBN9645191.1"/>
    </source>
</evidence>
<feature type="domain" description="CN hydrolase" evidence="2">
    <location>
        <begin position="1"/>
        <end position="255"/>
    </location>
</feature>
<dbReference type="PANTHER" id="PTHR23088:SF27">
    <property type="entry name" value="DEAMINATED GLUTATHIONE AMIDASE"/>
    <property type="match status" value="1"/>
</dbReference>
<comment type="similarity">
    <text evidence="1">Belongs to the carbon-nitrogen hydrolase superfamily. NIT1/NIT2 family.</text>
</comment>
<comment type="caution">
    <text evidence="3">The sequence shown here is derived from an EMBL/GenBank/DDBJ whole genome shotgun (WGS) entry which is preliminary data.</text>
</comment>
<dbReference type="Gene3D" id="3.60.110.10">
    <property type="entry name" value="Carbon-nitrogen hydrolase"/>
    <property type="match status" value="1"/>
</dbReference>
<gene>
    <name evidence="3" type="ORF">JZY06_11300</name>
</gene>
<proteinExistence type="inferred from homology"/>
<keyword evidence="4" id="KW-1185">Reference proteome</keyword>